<organism evidence="2 3">
    <name type="scientific">Siccirubricoccus deserti</name>
    <dbReference type="NCBI Taxonomy" id="2013562"/>
    <lineage>
        <taxon>Bacteria</taxon>
        <taxon>Pseudomonadati</taxon>
        <taxon>Pseudomonadota</taxon>
        <taxon>Alphaproteobacteria</taxon>
        <taxon>Acetobacterales</taxon>
        <taxon>Roseomonadaceae</taxon>
        <taxon>Siccirubricoccus</taxon>
    </lineage>
</organism>
<dbReference type="InterPro" id="IPR050789">
    <property type="entry name" value="Diverse_Enzym_Activities"/>
</dbReference>
<name>A0A9X0R0Z5_9PROT</name>
<dbReference type="PANTHER" id="PTHR43283">
    <property type="entry name" value="BETA-LACTAMASE-RELATED"/>
    <property type="match status" value="1"/>
</dbReference>
<protein>
    <submittedName>
        <fullName evidence="2">Serine hydrolase</fullName>
    </submittedName>
</protein>
<dbReference type="SUPFAM" id="SSF56601">
    <property type="entry name" value="beta-lactamase/transpeptidase-like"/>
    <property type="match status" value="1"/>
</dbReference>
<dbReference type="GO" id="GO:0016787">
    <property type="term" value="F:hydrolase activity"/>
    <property type="evidence" value="ECO:0007669"/>
    <property type="project" value="UniProtKB-KW"/>
</dbReference>
<feature type="domain" description="Beta-lactamase-related" evidence="1">
    <location>
        <begin position="1"/>
        <end position="117"/>
    </location>
</feature>
<dbReference type="PANTHER" id="PTHR43283:SF3">
    <property type="entry name" value="BETA-LACTAMASE FAMILY PROTEIN (AFU_ORTHOLOGUE AFUA_5G07500)"/>
    <property type="match status" value="1"/>
</dbReference>
<dbReference type="Gene3D" id="3.40.710.10">
    <property type="entry name" value="DD-peptidase/beta-lactamase superfamily"/>
    <property type="match status" value="1"/>
</dbReference>
<dbReference type="InterPro" id="IPR001466">
    <property type="entry name" value="Beta-lactam-related"/>
</dbReference>
<evidence type="ECO:0000313" key="2">
    <source>
        <dbReference type="EMBL" id="MBC4016792.1"/>
    </source>
</evidence>
<dbReference type="Proteomes" id="UP000600101">
    <property type="component" value="Unassembled WGS sequence"/>
</dbReference>
<keyword evidence="3" id="KW-1185">Reference proteome</keyword>
<dbReference type="InterPro" id="IPR012338">
    <property type="entry name" value="Beta-lactam/transpept-like"/>
</dbReference>
<sequence>MVSTAADYARFCQTLLDRSQTEELRVASRSTIALMRANHLPPGIGYGPGTPARFGALAPTPEMGQGFGLGFWVRTEAGRNPLPGSVGDQYWGGAYGTFFWVDPVEELFAVPMMQAPAGRLQARYVLRHLVYQALV</sequence>
<gene>
    <name evidence="2" type="ORF">H7965_15830</name>
</gene>
<dbReference type="Pfam" id="PF00144">
    <property type="entry name" value="Beta-lactamase"/>
    <property type="match status" value="1"/>
</dbReference>
<proteinExistence type="predicted"/>
<dbReference type="RefSeq" id="WP_186771555.1">
    <property type="nucleotide sequence ID" value="NZ_JACOMF010000018.1"/>
</dbReference>
<dbReference type="AlphaFoldDB" id="A0A9X0R0Z5"/>
<reference evidence="2" key="1">
    <citation type="submission" date="2020-08" db="EMBL/GenBank/DDBJ databases">
        <authorList>
            <person name="Hu Y."/>
            <person name="Nguyen S.V."/>
            <person name="Li F."/>
            <person name="Fanning S."/>
        </authorList>
    </citation>
    <scope>NUCLEOTIDE SEQUENCE</scope>
    <source>
        <strain evidence="2">SYSU D8009</strain>
    </source>
</reference>
<keyword evidence="2" id="KW-0378">Hydrolase</keyword>
<comment type="caution">
    <text evidence="2">The sequence shown here is derived from an EMBL/GenBank/DDBJ whole genome shotgun (WGS) entry which is preliminary data.</text>
</comment>
<evidence type="ECO:0000259" key="1">
    <source>
        <dbReference type="Pfam" id="PF00144"/>
    </source>
</evidence>
<accession>A0A9X0R0Z5</accession>
<dbReference type="EMBL" id="JACOMF010000018">
    <property type="protein sequence ID" value="MBC4016792.1"/>
    <property type="molecule type" value="Genomic_DNA"/>
</dbReference>
<evidence type="ECO:0000313" key="3">
    <source>
        <dbReference type="Proteomes" id="UP000600101"/>
    </source>
</evidence>